<dbReference type="InterPro" id="IPR019993">
    <property type="entry name" value="RecB_nuclease_TM0106_put"/>
</dbReference>
<dbReference type="Proteomes" id="UP000757435">
    <property type="component" value="Unassembled WGS sequence"/>
</dbReference>
<sequence>MWLTDEVLFNYQRCPRRVFLDRYGDRQHRASAPDYLQKLRQDSYLHQREVLSQASFHEPSYPKRDWVAGAAATTALMQQGVDRIANAVLQITLENGIHLVSCPDLLVKQPGYSIWGDWIYAPIDIRLGKRPKLDYQVAVAFHAYVLAAVQGMWAETGWLILRQRGTYGVSLVDVLPRMEEILQSCMETLLQQQEPEVFISHSRCDLCHWFSRCYALAQSDRHLSLLPGITPSRYVHLKALQLKTLEDIAIAPPKQLEPLPGFGAQVAQRLVKQAQAALQNRAIAHVEFPVSPTSPLLSEAELPTANVELYFDIEAAPEQNLVYLHGVLVVDRLTQTEIFHPFLAKCQDDEGKVWNQFLELVWRYPHAPIFHFCLYEAQTVKRLGEYYGTPSDLVESLLSRFVDLHERVTRVAILPIESYALKSIARWLGFNWRDSEANGAQSICWYDQWLTTGDHTYLEAILRYNEDDCRATYRVKDWLVQFTQLDIESFS</sequence>
<reference evidence="2" key="1">
    <citation type="submission" date="2021-05" db="EMBL/GenBank/DDBJ databases">
        <authorList>
            <person name="Pietrasiak N."/>
            <person name="Ward R."/>
            <person name="Stajich J.E."/>
            <person name="Kurbessoian T."/>
        </authorList>
    </citation>
    <scope>NUCLEOTIDE SEQUENCE</scope>
    <source>
        <strain evidence="2">UHER 2000/2452</strain>
    </source>
</reference>
<evidence type="ECO:0000313" key="2">
    <source>
        <dbReference type="EMBL" id="MBW4657443.1"/>
    </source>
</evidence>
<dbReference type="AlphaFoldDB" id="A0A951UM08"/>
<gene>
    <name evidence="2" type="ORF">KME15_02120</name>
</gene>
<dbReference type="EMBL" id="JAHHHD010000002">
    <property type="protein sequence ID" value="MBW4657443.1"/>
    <property type="molecule type" value="Genomic_DNA"/>
</dbReference>
<feature type="domain" description="YprB ribonuclease H-like" evidence="1">
    <location>
        <begin position="309"/>
        <end position="480"/>
    </location>
</feature>
<accession>A0A951UM08</accession>
<comment type="caution">
    <text evidence="2">The sequence shown here is derived from an EMBL/GenBank/DDBJ whole genome shotgun (WGS) entry which is preliminary data.</text>
</comment>
<dbReference type="NCBIfam" id="TIGR03491">
    <property type="entry name" value="TM0106 family RecB-like putative nuclease"/>
    <property type="match status" value="1"/>
</dbReference>
<dbReference type="SUPFAM" id="SSF53098">
    <property type="entry name" value="Ribonuclease H-like"/>
    <property type="match status" value="1"/>
</dbReference>
<proteinExistence type="predicted"/>
<dbReference type="InterPro" id="IPR010995">
    <property type="entry name" value="DNA_repair_Rad51/TF_NusA_a-hlx"/>
</dbReference>
<dbReference type="GO" id="GO:0000166">
    <property type="term" value="F:nucleotide binding"/>
    <property type="evidence" value="ECO:0007669"/>
    <property type="project" value="InterPro"/>
</dbReference>
<dbReference type="SUPFAM" id="SSF47794">
    <property type="entry name" value="Rad51 N-terminal domain-like"/>
    <property type="match status" value="1"/>
</dbReference>
<name>A0A951UM08_9CYAN</name>
<dbReference type="InterPro" id="IPR038720">
    <property type="entry name" value="YprB_RNase_H-like_dom"/>
</dbReference>
<organism evidence="2 3">
    <name type="scientific">Drouetiella hepatica Uher 2000/2452</name>
    <dbReference type="NCBI Taxonomy" id="904376"/>
    <lineage>
        <taxon>Bacteria</taxon>
        <taxon>Bacillati</taxon>
        <taxon>Cyanobacteriota</taxon>
        <taxon>Cyanophyceae</taxon>
        <taxon>Oculatellales</taxon>
        <taxon>Oculatellaceae</taxon>
        <taxon>Drouetiella</taxon>
    </lineage>
</organism>
<protein>
    <submittedName>
        <fullName evidence="2">TM0106 family RecB-like putative nuclease</fullName>
    </submittedName>
</protein>
<dbReference type="InterPro" id="IPR012337">
    <property type="entry name" value="RNaseH-like_sf"/>
</dbReference>
<dbReference type="Pfam" id="PF13482">
    <property type="entry name" value="RNase_H_2"/>
    <property type="match status" value="1"/>
</dbReference>
<dbReference type="Gene3D" id="1.10.150.20">
    <property type="entry name" value="5' to 3' exonuclease, C-terminal subdomain"/>
    <property type="match status" value="1"/>
</dbReference>
<evidence type="ECO:0000313" key="3">
    <source>
        <dbReference type="Proteomes" id="UP000757435"/>
    </source>
</evidence>
<evidence type="ECO:0000259" key="1">
    <source>
        <dbReference type="Pfam" id="PF13482"/>
    </source>
</evidence>
<reference evidence="2" key="2">
    <citation type="journal article" date="2022" name="Microbiol. Resour. Announc.">
        <title>Metagenome Sequencing to Explore Phylogenomics of Terrestrial Cyanobacteria.</title>
        <authorList>
            <person name="Ward R.D."/>
            <person name="Stajich J.E."/>
            <person name="Johansen J.R."/>
            <person name="Huntemann M."/>
            <person name="Clum A."/>
            <person name="Foster B."/>
            <person name="Foster B."/>
            <person name="Roux S."/>
            <person name="Palaniappan K."/>
            <person name="Varghese N."/>
            <person name="Mukherjee S."/>
            <person name="Reddy T.B.K."/>
            <person name="Daum C."/>
            <person name="Copeland A."/>
            <person name="Chen I.A."/>
            <person name="Ivanova N.N."/>
            <person name="Kyrpides N.C."/>
            <person name="Shapiro N."/>
            <person name="Eloe-Fadrosh E.A."/>
            <person name="Pietrasiak N."/>
        </authorList>
    </citation>
    <scope>NUCLEOTIDE SEQUENCE</scope>
    <source>
        <strain evidence="2">UHER 2000/2452</strain>
    </source>
</reference>